<gene>
    <name evidence="1" type="ORF">BpHYR1_003733</name>
</gene>
<accession>A0A3M7QT94</accession>
<reference evidence="1 2" key="1">
    <citation type="journal article" date="2018" name="Sci. Rep.">
        <title>Genomic signatures of local adaptation to the degree of environmental predictability in rotifers.</title>
        <authorList>
            <person name="Franch-Gras L."/>
            <person name="Hahn C."/>
            <person name="Garcia-Roger E.M."/>
            <person name="Carmona M.J."/>
            <person name="Serra M."/>
            <person name="Gomez A."/>
        </authorList>
    </citation>
    <scope>NUCLEOTIDE SEQUENCE [LARGE SCALE GENOMIC DNA]</scope>
    <source>
        <strain evidence="1">HYR1</strain>
    </source>
</reference>
<dbReference type="AlphaFoldDB" id="A0A3M7QT94"/>
<evidence type="ECO:0000313" key="1">
    <source>
        <dbReference type="EMBL" id="RNA14542.1"/>
    </source>
</evidence>
<organism evidence="1 2">
    <name type="scientific">Brachionus plicatilis</name>
    <name type="common">Marine rotifer</name>
    <name type="synonym">Brachionus muelleri</name>
    <dbReference type="NCBI Taxonomy" id="10195"/>
    <lineage>
        <taxon>Eukaryota</taxon>
        <taxon>Metazoa</taxon>
        <taxon>Spiralia</taxon>
        <taxon>Gnathifera</taxon>
        <taxon>Rotifera</taxon>
        <taxon>Eurotatoria</taxon>
        <taxon>Monogononta</taxon>
        <taxon>Pseudotrocha</taxon>
        <taxon>Ploima</taxon>
        <taxon>Brachionidae</taxon>
        <taxon>Brachionus</taxon>
    </lineage>
</organism>
<evidence type="ECO:0000313" key="2">
    <source>
        <dbReference type="Proteomes" id="UP000276133"/>
    </source>
</evidence>
<sequence length="70" mass="8240">MKKSHRRLKCFMQCCTSFERASLISGLLKYTYYTTRTLNTLTFTPLRENKINYHIGYGFVASLTVHCAFY</sequence>
<proteinExistence type="predicted"/>
<comment type="caution">
    <text evidence="1">The sequence shown here is derived from an EMBL/GenBank/DDBJ whole genome shotgun (WGS) entry which is preliminary data.</text>
</comment>
<keyword evidence="2" id="KW-1185">Reference proteome</keyword>
<dbReference type="Proteomes" id="UP000276133">
    <property type="component" value="Unassembled WGS sequence"/>
</dbReference>
<protein>
    <submittedName>
        <fullName evidence="1">Uncharacterized protein</fullName>
    </submittedName>
</protein>
<dbReference type="EMBL" id="REGN01005162">
    <property type="protein sequence ID" value="RNA14542.1"/>
    <property type="molecule type" value="Genomic_DNA"/>
</dbReference>
<name>A0A3M7QT94_BRAPC</name>